<dbReference type="FunFam" id="3.30.70.270:FF:000020">
    <property type="entry name" value="Transposon Tf2-6 polyprotein-like Protein"/>
    <property type="match status" value="1"/>
</dbReference>
<dbReference type="InterPro" id="IPR043502">
    <property type="entry name" value="DNA/RNA_pol_sf"/>
</dbReference>
<evidence type="ECO:0000256" key="7">
    <source>
        <dbReference type="ARBA" id="ARBA00023268"/>
    </source>
</evidence>
<accession>A0AAV7QNJ1</accession>
<evidence type="ECO:0000256" key="6">
    <source>
        <dbReference type="ARBA" id="ARBA00022759"/>
    </source>
</evidence>
<keyword evidence="7" id="KW-0511">Multifunctional enzyme</keyword>
<dbReference type="EMBL" id="JANPWB010000010">
    <property type="protein sequence ID" value="KAJ1139850.1"/>
    <property type="molecule type" value="Genomic_DNA"/>
</dbReference>
<dbReference type="PROSITE" id="PS50878">
    <property type="entry name" value="RT_POL"/>
    <property type="match status" value="1"/>
</dbReference>
<keyword evidence="3" id="KW-0808">Transferase</keyword>
<evidence type="ECO:0000313" key="11">
    <source>
        <dbReference type="Proteomes" id="UP001066276"/>
    </source>
</evidence>
<evidence type="ECO:0000256" key="1">
    <source>
        <dbReference type="ARBA" id="ARBA00010879"/>
    </source>
</evidence>
<dbReference type="Pfam" id="PF17919">
    <property type="entry name" value="RT_RNaseH_2"/>
    <property type="match status" value="1"/>
</dbReference>
<evidence type="ECO:0000259" key="9">
    <source>
        <dbReference type="PROSITE" id="PS50878"/>
    </source>
</evidence>
<dbReference type="EC" id="3.1.26.4" evidence="2"/>
<keyword evidence="6" id="KW-0378">Hydrolase</keyword>
<dbReference type="CDD" id="cd09274">
    <property type="entry name" value="RNase_HI_RT_Ty3"/>
    <property type="match status" value="1"/>
</dbReference>
<dbReference type="CDD" id="cd00303">
    <property type="entry name" value="retropepsin_like"/>
    <property type="match status" value="1"/>
</dbReference>
<comment type="similarity">
    <text evidence="1">Belongs to the beta type-B retroviral polymerase family. HERV class-II K(HML-2) pol subfamily.</text>
</comment>
<keyword evidence="4" id="KW-0548">Nucleotidyltransferase</keyword>
<feature type="coiled-coil region" evidence="8">
    <location>
        <begin position="586"/>
        <end position="613"/>
    </location>
</feature>
<evidence type="ECO:0000256" key="3">
    <source>
        <dbReference type="ARBA" id="ARBA00022679"/>
    </source>
</evidence>
<dbReference type="CDD" id="cd01647">
    <property type="entry name" value="RT_LTR"/>
    <property type="match status" value="1"/>
</dbReference>
<dbReference type="SUPFAM" id="SSF50630">
    <property type="entry name" value="Acid proteases"/>
    <property type="match status" value="1"/>
</dbReference>
<dbReference type="Gene3D" id="3.30.70.270">
    <property type="match status" value="2"/>
</dbReference>
<dbReference type="InterPro" id="IPR050951">
    <property type="entry name" value="Retrovirus_Pol_polyprotein"/>
</dbReference>
<keyword evidence="6" id="KW-0255">Endonuclease</keyword>
<name>A0AAV7QNJ1_PLEWA</name>
<dbReference type="InterPro" id="IPR041577">
    <property type="entry name" value="RT_RNaseH_2"/>
</dbReference>
<proteinExistence type="inferred from homology"/>
<evidence type="ECO:0000256" key="4">
    <source>
        <dbReference type="ARBA" id="ARBA00022695"/>
    </source>
</evidence>
<dbReference type="PANTHER" id="PTHR37984:SF5">
    <property type="entry name" value="PROTEIN NYNRIN-LIKE"/>
    <property type="match status" value="1"/>
</dbReference>
<dbReference type="SUPFAM" id="SSF56672">
    <property type="entry name" value="DNA/RNA polymerases"/>
    <property type="match status" value="1"/>
</dbReference>
<gene>
    <name evidence="10" type="ORF">NDU88_006213</name>
</gene>
<evidence type="ECO:0000256" key="2">
    <source>
        <dbReference type="ARBA" id="ARBA00012180"/>
    </source>
</evidence>
<sequence>MKRTNAERMDNVSIVGGSFCQRLSNQTKEQARSSSEGCSQCTSQVGKLKHPRCREGLLLRVTVDPSQSRHLKLGIRVQVKKKTYLKKPLVDSGATGNFVDAQLVRAWGIPCIEKKTPEIIQAVDGKLLTGGPVTLQTVPLSVNCEDKNQRKKHKEKLILDLIHAPQYEIILGLPWLTHHNPEINWAERKVLFSSVLCKEQCVQKVQVSKNCNSYIATAAEKEVQLPKQYSSYEDVFGEKEAENLPPHRSYDCQIDLVPGAILPNCRVYALSEHENQHLRKYLDQFLENGFIRPSKSPAASPLFFVPKANGELQTCIDYRGLNKVTIKNKYPLPLIPVLLEQVKKAKIYRKLDLRGAYHLVRMREGDEWKTAFKTRYGLFKYTVMPFGLCNAPAAFTFFLNYFLREYLDIFAIVYIDDILIYSDGENEHVQHVKKILAALQKHHLYCKLTKCEFHVTTVEFLGVILTPQGMVMAEKKVKAVSDWPTPKNVRDVQCFLGFAHFHRRFINQFSQTVAPITKLLRKKEKCVWSPEADQAFSTLKEAFSTAPVLTHPDADRPFIVEADASDVAIGAVLSQRNKDTGHLHPAAYMSRKLNEAEQNYVIAEKELLAIRDAFKEWRHHLLCAKYTVTLYTDHRNLQIMSSARLLTPRQLRWMLFFAEFDFVVTFRPGKDNCKADALSRQKSRCLQFKPWTLLDSVTNLIRVLELSCGGSVGNVYRPRGSGD</sequence>
<feature type="domain" description="Reverse transcriptase" evidence="9">
    <location>
        <begin position="286"/>
        <end position="465"/>
    </location>
</feature>
<keyword evidence="11" id="KW-1185">Reference proteome</keyword>
<protein>
    <recommendedName>
        <fullName evidence="2">ribonuclease H</fullName>
        <ecNumber evidence="2">3.1.26.4</ecNumber>
    </recommendedName>
</protein>
<dbReference type="GO" id="GO:0004523">
    <property type="term" value="F:RNA-DNA hybrid ribonuclease activity"/>
    <property type="evidence" value="ECO:0007669"/>
    <property type="project" value="UniProtKB-EC"/>
</dbReference>
<dbReference type="PANTHER" id="PTHR37984">
    <property type="entry name" value="PROTEIN CBG26694"/>
    <property type="match status" value="1"/>
</dbReference>
<dbReference type="Pfam" id="PF00078">
    <property type="entry name" value="RVT_1"/>
    <property type="match status" value="1"/>
</dbReference>
<dbReference type="Gene3D" id="3.10.10.10">
    <property type="entry name" value="HIV Type 1 Reverse Transcriptase, subunit A, domain 1"/>
    <property type="match status" value="1"/>
</dbReference>
<dbReference type="InterPro" id="IPR000477">
    <property type="entry name" value="RT_dom"/>
</dbReference>
<dbReference type="GO" id="GO:0016779">
    <property type="term" value="F:nucleotidyltransferase activity"/>
    <property type="evidence" value="ECO:0007669"/>
    <property type="project" value="UniProtKB-KW"/>
</dbReference>
<keyword evidence="5" id="KW-0540">Nuclease</keyword>
<keyword evidence="8" id="KW-0175">Coiled coil</keyword>
<organism evidence="10 11">
    <name type="scientific">Pleurodeles waltl</name>
    <name type="common">Iberian ribbed newt</name>
    <dbReference type="NCBI Taxonomy" id="8319"/>
    <lineage>
        <taxon>Eukaryota</taxon>
        <taxon>Metazoa</taxon>
        <taxon>Chordata</taxon>
        <taxon>Craniata</taxon>
        <taxon>Vertebrata</taxon>
        <taxon>Euteleostomi</taxon>
        <taxon>Amphibia</taxon>
        <taxon>Batrachia</taxon>
        <taxon>Caudata</taxon>
        <taxon>Salamandroidea</taxon>
        <taxon>Salamandridae</taxon>
        <taxon>Pleurodelinae</taxon>
        <taxon>Pleurodeles</taxon>
    </lineage>
</organism>
<evidence type="ECO:0000256" key="8">
    <source>
        <dbReference type="SAM" id="Coils"/>
    </source>
</evidence>
<dbReference type="Pfam" id="PF08284">
    <property type="entry name" value="RVP_2"/>
    <property type="match status" value="1"/>
</dbReference>
<reference evidence="10" key="1">
    <citation type="journal article" date="2022" name="bioRxiv">
        <title>Sequencing and chromosome-scale assembly of the giantPleurodeles waltlgenome.</title>
        <authorList>
            <person name="Brown T."/>
            <person name="Elewa A."/>
            <person name="Iarovenko S."/>
            <person name="Subramanian E."/>
            <person name="Araus A.J."/>
            <person name="Petzold A."/>
            <person name="Susuki M."/>
            <person name="Suzuki K.-i.T."/>
            <person name="Hayashi T."/>
            <person name="Toyoda A."/>
            <person name="Oliveira C."/>
            <person name="Osipova E."/>
            <person name="Leigh N.D."/>
            <person name="Simon A."/>
            <person name="Yun M.H."/>
        </authorList>
    </citation>
    <scope>NUCLEOTIDE SEQUENCE</scope>
    <source>
        <strain evidence="10">20211129_DDA</strain>
        <tissue evidence="10">Liver</tissue>
    </source>
</reference>
<comment type="caution">
    <text evidence="10">The sequence shown here is derived from an EMBL/GenBank/DDBJ whole genome shotgun (WGS) entry which is preliminary data.</text>
</comment>
<evidence type="ECO:0000313" key="10">
    <source>
        <dbReference type="EMBL" id="KAJ1139850.1"/>
    </source>
</evidence>
<dbReference type="InterPro" id="IPR043128">
    <property type="entry name" value="Rev_trsase/Diguanyl_cyclase"/>
</dbReference>
<dbReference type="Gene3D" id="2.40.70.10">
    <property type="entry name" value="Acid Proteases"/>
    <property type="match status" value="1"/>
</dbReference>
<dbReference type="Proteomes" id="UP001066276">
    <property type="component" value="Chromosome 6"/>
</dbReference>
<dbReference type="AlphaFoldDB" id="A0AAV7QNJ1"/>
<evidence type="ECO:0000256" key="5">
    <source>
        <dbReference type="ARBA" id="ARBA00022722"/>
    </source>
</evidence>
<dbReference type="InterPro" id="IPR021109">
    <property type="entry name" value="Peptidase_aspartic_dom_sf"/>
</dbReference>